<gene>
    <name evidence="3" type="ORF">GCM10009862_25110</name>
</gene>
<organism evidence="3 4">
    <name type="scientific">Microbacterium binotii</name>
    <dbReference type="NCBI Taxonomy" id="462710"/>
    <lineage>
        <taxon>Bacteria</taxon>
        <taxon>Bacillati</taxon>
        <taxon>Actinomycetota</taxon>
        <taxon>Actinomycetes</taxon>
        <taxon>Micrococcales</taxon>
        <taxon>Microbacteriaceae</taxon>
        <taxon>Microbacterium</taxon>
    </lineage>
</organism>
<reference evidence="3 4" key="1">
    <citation type="journal article" date="2019" name="Int. J. Syst. Evol. Microbiol.">
        <title>The Global Catalogue of Microorganisms (GCM) 10K type strain sequencing project: providing services to taxonomists for standard genome sequencing and annotation.</title>
        <authorList>
            <consortium name="The Broad Institute Genomics Platform"/>
            <consortium name="The Broad Institute Genome Sequencing Center for Infectious Disease"/>
            <person name="Wu L."/>
            <person name="Ma J."/>
        </authorList>
    </citation>
    <scope>NUCLEOTIDE SEQUENCE [LARGE SCALE GENOMIC DNA]</scope>
    <source>
        <strain evidence="3 4">JCM 16365</strain>
    </source>
</reference>
<dbReference type="Proteomes" id="UP001500274">
    <property type="component" value="Unassembled WGS sequence"/>
</dbReference>
<dbReference type="EMBL" id="BAAARI010000016">
    <property type="protein sequence ID" value="GAA2585088.1"/>
    <property type="molecule type" value="Genomic_DNA"/>
</dbReference>
<dbReference type="RefSeq" id="WP_344229995.1">
    <property type="nucleotide sequence ID" value="NZ_BAAARI010000016.1"/>
</dbReference>
<dbReference type="InterPro" id="IPR005183">
    <property type="entry name" value="DUF305_CopM-like"/>
</dbReference>
<comment type="caution">
    <text evidence="3">The sequence shown here is derived from an EMBL/GenBank/DDBJ whole genome shotgun (WGS) entry which is preliminary data.</text>
</comment>
<proteinExistence type="predicted"/>
<dbReference type="InterPro" id="IPR012347">
    <property type="entry name" value="Ferritin-like"/>
</dbReference>
<dbReference type="Gene3D" id="1.20.1260.10">
    <property type="match status" value="1"/>
</dbReference>
<dbReference type="Pfam" id="PF03713">
    <property type="entry name" value="DUF305"/>
    <property type="match status" value="1"/>
</dbReference>
<protein>
    <submittedName>
        <fullName evidence="3">DUF305 domain-containing protein</fullName>
    </submittedName>
</protein>
<sequence length="217" mass="23278">MTERTERRPARWIAIGLVALAVIAVGFAIGRFSLFSNGPAVPNAADIGFARDMQVHHDQAVEMAMIAYRGTDDDIVKALSYDIATGQASQNGWMFEWLTEWGVPQQGTLMSWMADTDGHGSHGTAADADPAEVRASMGMATDAELAELRSATGTALDCQFLTLMIRHHEGAIPMADAVLERGSIPRVLQVAETMKTNQTAEIDAMRASQARLGCSAG</sequence>
<keyword evidence="1" id="KW-0812">Transmembrane</keyword>
<accession>A0ABN3PJL9</accession>
<feature type="transmembrane region" description="Helical" evidence="1">
    <location>
        <begin position="12"/>
        <end position="34"/>
    </location>
</feature>
<feature type="domain" description="DUF305" evidence="2">
    <location>
        <begin position="46"/>
        <end position="207"/>
    </location>
</feature>
<name>A0ABN3PJL9_9MICO</name>
<dbReference type="PANTHER" id="PTHR36933:SF1">
    <property type="entry name" value="SLL0788 PROTEIN"/>
    <property type="match status" value="1"/>
</dbReference>
<keyword evidence="1" id="KW-1133">Transmembrane helix</keyword>
<evidence type="ECO:0000256" key="1">
    <source>
        <dbReference type="SAM" id="Phobius"/>
    </source>
</evidence>
<dbReference type="PANTHER" id="PTHR36933">
    <property type="entry name" value="SLL0788 PROTEIN"/>
    <property type="match status" value="1"/>
</dbReference>
<evidence type="ECO:0000259" key="2">
    <source>
        <dbReference type="Pfam" id="PF03713"/>
    </source>
</evidence>
<keyword evidence="4" id="KW-1185">Reference proteome</keyword>
<keyword evidence="1" id="KW-0472">Membrane</keyword>
<evidence type="ECO:0000313" key="4">
    <source>
        <dbReference type="Proteomes" id="UP001500274"/>
    </source>
</evidence>
<evidence type="ECO:0000313" key="3">
    <source>
        <dbReference type="EMBL" id="GAA2585088.1"/>
    </source>
</evidence>